<dbReference type="SUPFAM" id="SSF64518">
    <property type="entry name" value="Phase 1 flagellin"/>
    <property type="match status" value="1"/>
</dbReference>
<comment type="subcellular location">
    <subcellularLocation>
        <location evidence="1">Bacterial flagellum</location>
    </subcellularLocation>
</comment>
<organism evidence="5 6">
    <name type="scientific">Paremcibacter congregatus</name>
    <dbReference type="NCBI Taxonomy" id="2043170"/>
    <lineage>
        <taxon>Bacteria</taxon>
        <taxon>Pseudomonadati</taxon>
        <taxon>Pseudomonadota</taxon>
        <taxon>Alphaproteobacteria</taxon>
        <taxon>Emcibacterales</taxon>
        <taxon>Emcibacteraceae</taxon>
        <taxon>Paremcibacter</taxon>
    </lineage>
</organism>
<dbReference type="EMBL" id="PDEM01000016">
    <property type="protein sequence ID" value="PHZ85267.1"/>
    <property type="molecule type" value="Genomic_DNA"/>
</dbReference>
<keyword evidence="3" id="KW-0975">Bacterial flagellum</keyword>
<evidence type="ECO:0000313" key="6">
    <source>
        <dbReference type="Proteomes" id="UP000229730"/>
    </source>
</evidence>
<dbReference type="FunCoup" id="A0A2G4YSM6">
    <property type="interactions" value="78"/>
</dbReference>
<reference evidence="5 6" key="1">
    <citation type="submission" date="2017-10" db="EMBL/GenBank/DDBJ databases">
        <title>Frigbacter circumglobatus gen. nov. sp. nov., isolated from sediment cultured in situ.</title>
        <authorList>
            <person name="Zhao Z."/>
        </authorList>
    </citation>
    <scope>NUCLEOTIDE SEQUENCE [LARGE SCALE GENOMIC DNA]</scope>
    <source>
        <strain evidence="5 6">ZYL</strain>
    </source>
</reference>
<sequence>MTRVSSFGHQQVMLSSLLNNQARVFTDQTQITTGKKEEKYAGFASETSTLLGAKSVFGQTKGYLRATDHVERFLSTNDIQLGSMVSSAQNVRDTILEAISQEETFALNELMGEAYTSMVSAMNTNIGGVYVFSGGRTDVEPVTAKSVADLLALPAVTDMYENDQRRPAAKVGQNTLLEYGLLADEVSTSVFQVFKDIAAYDAGPSGPLSGQLNTAQLTFLKGELANMDAALDDLRIFVARNGTRQNNVENFSNEYEAQEVFLETFISDIEDVDVAEAVTRLNNDKVALEASYKITSELSKISLLNFL</sequence>
<evidence type="ECO:0000256" key="1">
    <source>
        <dbReference type="ARBA" id="ARBA00004365"/>
    </source>
</evidence>
<dbReference type="InterPro" id="IPR001492">
    <property type="entry name" value="Flagellin"/>
</dbReference>
<dbReference type="PANTHER" id="PTHR42792">
    <property type="entry name" value="FLAGELLIN"/>
    <property type="match status" value="1"/>
</dbReference>
<dbReference type="GO" id="GO:0005198">
    <property type="term" value="F:structural molecule activity"/>
    <property type="evidence" value="ECO:0007669"/>
    <property type="project" value="InterPro"/>
</dbReference>
<evidence type="ECO:0000256" key="3">
    <source>
        <dbReference type="ARBA" id="ARBA00023143"/>
    </source>
</evidence>
<evidence type="ECO:0000259" key="4">
    <source>
        <dbReference type="Pfam" id="PF00700"/>
    </source>
</evidence>
<dbReference type="InterPro" id="IPR046358">
    <property type="entry name" value="Flagellin_C"/>
</dbReference>
<accession>A0A2G4YSM6</accession>
<protein>
    <recommendedName>
        <fullName evidence="4">Flagellin C-terminal domain-containing protein</fullName>
    </recommendedName>
</protein>
<keyword evidence="6" id="KW-1185">Reference proteome</keyword>
<dbReference type="PANTHER" id="PTHR42792:SF1">
    <property type="entry name" value="FLAGELLAR HOOK-ASSOCIATED PROTEIN 3"/>
    <property type="match status" value="1"/>
</dbReference>
<dbReference type="OrthoDB" id="8477979at2"/>
<dbReference type="Pfam" id="PF00700">
    <property type="entry name" value="Flagellin_C"/>
    <property type="match status" value="1"/>
</dbReference>
<proteinExistence type="inferred from homology"/>
<evidence type="ECO:0000256" key="2">
    <source>
        <dbReference type="ARBA" id="ARBA00005709"/>
    </source>
</evidence>
<dbReference type="RefSeq" id="WP_099472156.1">
    <property type="nucleotide sequence ID" value="NZ_CP041025.1"/>
</dbReference>
<gene>
    <name evidence="5" type="ORF">CRD36_07630</name>
</gene>
<name>A0A2G4YSM6_9PROT</name>
<dbReference type="AlphaFoldDB" id="A0A2G4YSM6"/>
<comment type="caution">
    <text evidence="5">The sequence shown here is derived from an EMBL/GenBank/DDBJ whole genome shotgun (WGS) entry which is preliminary data.</text>
</comment>
<dbReference type="InParanoid" id="A0A2G4YSM6"/>
<evidence type="ECO:0000313" key="5">
    <source>
        <dbReference type="EMBL" id="PHZ85267.1"/>
    </source>
</evidence>
<dbReference type="Gene3D" id="1.20.1330.10">
    <property type="entry name" value="f41 fragment of flagellin, N-terminal domain"/>
    <property type="match status" value="1"/>
</dbReference>
<dbReference type="GO" id="GO:0009288">
    <property type="term" value="C:bacterial-type flagellum"/>
    <property type="evidence" value="ECO:0007669"/>
    <property type="project" value="UniProtKB-SubCell"/>
</dbReference>
<feature type="domain" description="Flagellin C-terminal" evidence="4">
    <location>
        <begin position="225"/>
        <end position="307"/>
    </location>
</feature>
<dbReference type="Proteomes" id="UP000229730">
    <property type="component" value="Unassembled WGS sequence"/>
</dbReference>
<comment type="similarity">
    <text evidence="2">Belongs to the bacterial flagellin family.</text>
</comment>